<evidence type="ECO:0000259" key="1">
    <source>
        <dbReference type="PROSITE" id="PS50943"/>
    </source>
</evidence>
<dbReference type="NCBIfam" id="TIGR03070">
    <property type="entry name" value="couple_hipB"/>
    <property type="match status" value="1"/>
</dbReference>
<evidence type="ECO:0000313" key="2">
    <source>
        <dbReference type="EMBL" id="GMA40748.1"/>
    </source>
</evidence>
<dbReference type="Gene3D" id="1.10.260.40">
    <property type="entry name" value="lambda repressor-like DNA-binding domains"/>
    <property type="match status" value="1"/>
</dbReference>
<gene>
    <name evidence="2" type="ORF">GCM10025883_27930</name>
</gene>
<dbReference type="InterPro" id="IPR017507">
    <property type="entry name" value="Tscrpt_reg_HipB-like"/>
</dbReference>
<dbReference type="InterPro" id="IPR001387">
    <property type="entry name" value="Cro/C1-type_HTH"/>
</dbReference>
<protein>
    <recommendedName>
        <fullName evidence="1">HTH cro/C1-type domain-containing protein</fullName>
    </recommendedName>
</protein>
<organism evidence="2 3">
    <name type="scientific">Mobilicoccus caccae</name>
    <dbReference type="NCBI Taxonomy" id="1859295"/>
    <lineage>
        <taxon>Bacteria</taxon>
        <taxon>Bacillati</taxon>
        <taxon>Actinomycetota</taxon>
        <taxon>Actinomycetes</taxon>
        <taxon>Micrococcales</taxon>
        <taxon>Dermatophilaceae</taxon>
        <taxon>Mobilicoccus</taxon>
    </lineage>
</organism>
<dbReference type="InterPro" id="IPR010982">
    <property type="entry name" value="Lambda_DNA-bd_dom_sf"/>
</dbReference>
<reference evidence="3" key="1">
    <citation type="journal article" date="2019" name="Int. J. Syst. Evol. Microbiol.">
        <title>The Global Catalogue of Microorganisms (GCM) 10K type strain sequencing project: providing services to taxonomists for standard genome sequencing and annotation.</title>
        <authorList>
            <consortium name="The Broad Institute Genomics Platform"/>
            <consortium name="The Broad Institute Genome Sequencing Center for Infectious Disease"/>
            <person name="Wu L."/>
            <person name="Ma J."/>
        </authorList>
    </citation>
    <scope>NUCLEOTIDE SEQUENCE [LARGE SCALE GENOMIC DNA]</scope>
    <source>
        <strain evidence="3">NBRC 113072</strain>
    </source>
</reference>
<evidence type="ECO:0000313" key="3">
    <source>
        <dbReference type="Proteomes" id="UP001157126"/>
    </source>
</evidence>
<dbReference type="PROSITE" id="PS50943">
    <property type="entry name" value="HTH_CROC1"/>
    <property type="match status" value="1"/>
</dbReference>
<dbReference type="Pfam" id="PF01381">
    <property type="entry name" value="HTH_3"/>
    <property type="match status" value="1"/>
</dbReference>
<dbReference type="CDD" id="cd00093">
    <property type="entry name" value="HTH_XRE"/>
    <property type="match status" value="1"/>
</dbReference>
<dbReference type="EMBL" id="BSUO01000001">
    <property type="protein sequence ID" value="GMA40748.1"/>
    <property type="molecule type" value="Genomic_DNA"/>
</dbReference>
<proteinExistence type="predicted"/>
<dbReference type="SMART" id="SM00530">
    <property type="entry name" value="HTH_XRE"/>
    <property type="match status" value="1"/>
</dbReference>
<dbReference type="SUPFAM" id="SSF47413">
    <property type="entry name" value="lambda repressor-like DNA-binding domains"/>
    <property type="match status" value="1"/>
</dbReference>
<accession>A0ABQ6IS35</accession>
<feature type="domain" description="HTH cro/C1-type" evidence="1">
    <location>
        <begin position="30"/>
        <end position="84"/>
    </location>
</feature>
<keyword evidence="3" id="KW-1185">Reference proteome</keyword>
<name>A0ABQ6IS35_9MICO</name>
<dbReference type="Proteomes" id="UP001157126">
    <property type="component" value="Unassembled WGS sequence"/>
</dbReference>
<comment type="caution">
    <text evidence="2">The sequence shown here is derived from an EMBL/GenBank/DDBJ whole genome shotgun (WGS) entry which is preliminary data.</text>
</comment>
<sequence>MSPATDAGTLVSIGVIVPVRGAVVTLGDDVRARRRDLGLLQVDLADMGGVSERFVRELEHDKPTLRLDKVNAVLEVLGLELRAHVREVGR</sequence>